<dbReference type="Proteomes" id="UP000799324">
    <property type="component" value="Unassembled WGS sequence"/>
</dbReference>
<accession>A0A6A6SZQ7</accession>
<proteinExistence type="predicted"/>
<sequence>MPNVLVLSFEGFSFSARQLYEQLLPKLLSRAAVHESATFQDALHYIHSGWPSIILVTDAVIANGEKDSQRLLDAIADYTKHGCTTILMGFFAAAVGHDDLDDMFKKNFDLHWRVAAYTKHDTRLCAPDESLIRTSSLVKELYPKALYLSRVSNAQMVYSASAGSATHTYAALGRVGLGKLGYIGDVNFGEEPERLILAMCHLDRSEDSLRELEDDMIGSA</sequence>
<evidence type="ECO:0000313" key="2">
    <source>
        <dbReference type="Proteomes" id="UP000799324"/>
    </source>
</evidence>
<dbReference type="AlphaFoldDB" id="A0A6A6SZQ7"/>
<keyword evidence="2" id="KW-1185">Reference proteome</keyword>
<dbReference type="EMBL" id="MU004385">
    <property type="protein sequence ID" value="KAF2653186.1"/>
    <property type="molecule type" value="Genomic_DNA"/>
</dbReference>
<gene>
    <name evidence="1" type="ORF">K491DRAFT_694904</name>
</gene>
<dbReference type="OrthoDB" id="167809at2759"/>
<reference evidence="1" key="1">
    <citation type="journal article" date="2020" name="Stud. Mycol.">
        <title>101 Dothideomycetes genomes: a test case for predicting lifestyles and emergence of pathogens.</title>
        <authorList>
            <person name="Haridas S."/>
            <person name="Albert R."/>
            <person name="Binder M."/>
            <person name="Bloem J."/>
            <person name="Labutti K."/>
            <person name="Salamov A."/>
            <person name="Andreopoulos B."/>
            <person name="Baker S."/>
            <person name="Barry K."/>
            <person name="Bills G."/>
            <person name="Bluhm B."/>
            <person name="Cannon C."/>
            <person name="Castanera R."/>
            <person name="Culley D."/>
            <person name="Daum C."/>
            <person name="Ezra D."/>
            <person name="Gonzalez J."/>
            <person name="Henrissat B."/>
            <person name="Kuo A."/>
            <person name="Liang C."/>
            <person name="Lipzen A."/>
            <person name="Lutzoni F."/>
            <person name="Magnuson J."/>
            <person name="Mondo S."/>
            <person name="Nolan M."/>
            <person name="Ohm R."/>
            <person name="Pangilinan J."/>
            <person name="Park H.-J."/>
            <person name="Ramirez L."/>
            <person name="Alfaro M."/>
            <person name="Sun H."/>
            <person name="Tritt A."/>
            <person name="Yoshinaga Y."/>
            <person name="Zwiers L.-H."/>
            <person name="Turgeon B."/>
            <person name="Goodwin S."/>
            <person name="Spatafora J."/>
            <person name="Crous P."/>
            <person name="Grigoriev I."/>
        </authorList>
    </citation>
    <scope>NUCLEOTIDE SEQUENCE</scope>
    <source>
        <strain evidence="1">CBS 122681</strain>
    </source>
</reference>
<protein>
    <submittedName>
        <fullName evidence="1">Uncharacterized protein</fullName>
    </submittedName>
</protein>
<name>A0A6A6SZQ7_9PLEO</name>
<organism evidence="1 2">
    <name type="scientific">Lophiostoma macrostomum CBS 122681</name>
    <dbReference type="NCBI Taxonomy" id="1314788"/>
    <lineage>
        <taxon>Eukaryota</taxon>
        <taxon>Fungi</taxon>
        <taxon>Dikarya</taxon>
        <taxon>Ascomycota</taxon>
        <taxon>Pezizomycotina</taxon>
        <taxon>Dothideomycetes</taxon>
        <taxon>Pleosporomycetidae</taxon>
        <taxon>Pleosporales</taxon>
        <taxon>Lophiostomataceae</taxon>
        <taxon>Lophiostoma</taxon>
    </lineage>
</organism>
<evidence type="ECO:0000313" key="1">
    <source>
        <dbReference type="EMBL" id="KAF2653186.1"/>
    </source>
</evidence>